<dbReference type="EMBL" id="BOQP01000021">
    <property type="protein sequence ID" value="GIM74841.1"/>
    <property type="molecule type" value="Genomic_DNA"/>
</dbReference>
<dbReference type="InterPro" id="IPR037079">
    <property type="entry name" value="AF2212/PG0164-like_sf"/>
</dbReference>
<protein>
    <recommendedName>
        <fullName evidence="3">DUF1905 domain-containing protein</fullName>
    </recommendedName>
</protein>
<dbReference type="SUPFAM" id="SSF141694">
    <property type="entry name" value="AF2212/PG0164-like"/>
    <property type="match status" value="1"/>
</dbReference>
<dbReference type="Pfam" id="PF08922">
    <property type="entry name" value="DUF1905"/>
    <property type="match status" value="1"/>
</dbReference>
<dbReference type="InterPro" id="IPR015018">
    <property type="entry name" value="DUF1905"/>
</dbReference>
<dbReference type="AlphaFoldDB" id="A0A919SNL6"/>
<name>A0A919SNL6_9ACTN</name>
<sequence>MELEFAGEVWFWRGPAPWHFVTVPEEGCAAIAEVAAEVSYGWGMIPVDAEIGDTRWTTSLWPKDGRYVVPLKTWVRKAEGIDVGEVVTVRLGVGQSLEETSL</sequence>
<evidence type="ECO:0000313" key="1">
    <source>
        <dbReference type="EMBL" id="GIM74841.1"/>
    </source>
</evidence>
<proteinExistence type="predicted"/>
<reference evidence="1" key="1">
    <citation type="submission" date="2021-03" db="EMBL/GenBank/DDBJ databases">
        <title>Whole genome shotgun sequence of Actinoplanes consettensis NBRC 14913.</title>
        <authorList>
            <person name="Komaki H."/>
            <person name="Tamura T."/>
        </authorList>
    </citation>
    <scope>NUCLEOTIDE SEQUENCE</scope>
    <source>
        <strain evidence="1">NBRC 14913</strain>
    </source>
</reference>
<evidence type="ECO:0008006" key="3">
    <source>
        <dbReference type="Google" id="ProtNLM"/>
    </source>
</evidence>
<gene>
    <name evidence="1" type="ORF">Aco04nite_42330</name>
</gene>
<dbReference type="RefSeq" id="WP_212998951.1">
    <property type="nucleotide sequence ID" value="NZ_BAAATW010000015.1"/>
</dbReference>
<keyword evidence="2" id="KW-1185">Reference proteome</keyword>
<accession>A0A919SNL6</accession>
<organism evidence="1 2">
    <name type="scientific">Winogradskya consettensis</name>
    <dbReference type="NCBI Taxonomy" id="113560"/>
    <lineage>
        <taxon>Bacteria</taxon>
        <taxon>Bacillati</taxon>
        <taxon>Actinomycetota</taxon>
        <taxon>Actinomycetes</taxon>
        <taxon>Micromonosporales</taxon>
        <taxon>Micromonosporaceae</taxon>
        <taxon>Winogradskya</taxon>
    </lineage>
</organism>
<dbReference type="Gene3D" id="2.40.30.100">
    <property type="entry name" value="AF2212/PG0164-like"/>
    <property type="match status" value="1"/>
</dbReference>
<comment type="caution">
    <text evidence="1">The sequence shown here is derived from an EMBL/GenBank/DDBJ whole genome shotgun (WGS) entry which is preliminary data.</text>
</comment>
<evidence type="ECO:0000313" key="2">
    <source>
        <dbReference type="Proteomes" id="UP000680865"/>
    </source>
</evidence>
<dbReference type="Proteomes" id="UP000680865">
    <property type="component" value="Unassembled WGS sequence"/>
</dbReference>